<dbReference type="EMBL" id="MOOB01000005">
    <property type="protein sequence ID" value="OQE93725.1"/>
    <property type="molecule type" value="Genomic_DNA"/>
</dbReference>
<dbReference type="GO" id="GO:0140662">
    <property type="term" value="F:ATP-dependent protein folding chaperone"/>
    <property type="evidence" value="ECO:0007669"/>
    <property type="project" value="InterPro"/>
</dbReference>
<evidence type="ECO:0000313" key="4">
    <source>
        <dbReference type="Proteomes" id="UP000191691"/>
    </source>
</evidence>
<evidence type="ECO:0000256" key="2">
    <source>
        <dbReference type="ARBA" id="ARBA00022840"/>
    </source>
</evidence>
<keyword evidence="1" id="KW-0547">Nucleotide-binding</keyword>
<evidence type="ECO:0000256" key="1">
    <source>
        <dbReference type="ARBA" id="ARBA00022741"/>
    </source>
</evidence>
<sequence>MAEWQADRSSVAWGLEDCPDDIELIQTWPGGGNITSQKVPTICSYDNERIKWGYQTDQSIHPGKHQRLIQGVKLLLDESQKFRYLPASNSQEIIKDLNKTPVEVAGDYLGKVVAHAQDVLARRFGTALQTMDLEYILTVPAVWSDKGKDYTRLAAQWAGVSPASLRLLSEPEAAAVCAIRTIQPNTISKGDCLIVCDAGGGTVDIITYRVKQTDPLRFEEATKGTGAVCGSVMLDERFDALIKRIIEKESNEPLPQSTARAARKYWQDYIKPGYTGPLDDDELCELGYWIPVPGVSGIPNIELSEGHLYLDRDQVKEIFDPIIRQIEKLVAKQRQSVKEAGFSTKAIILVGGFGASEYLYKRLQTASDGIQIMQPPNAWSAVVRGAVIRGQEGNQVESRIARCNYGVEMRATFDPKKHRADEHLVWCPYEEQWMLHGRMRWYILKGKPVAESEPVRMGFYRVIGVGRSLVFHDKLLFSQANTAPGVTDSSVTKLCELEADLSRIPKELFTKKINSRGNQFYHVNYDLVLTPTSASLLFDLQFNGVSYGSPGEPGKAWLRPLQA</sequence>
<protein>
    <recommendedName>
        <fullName evidence="5">Actin-like ATPase domain-containing protein</fullName>
    </recommendedName>
</protein>
<dbReference type="PANTHER" id="PTHR14187">
    <property type="entry name" value="ALPHA KINASE/ELONGATION FACTOR 2 KINASE"/>
    <property type="match status" value="1"/>
</dbReference>
<dbReference type="PANTHER" id="PTHR14187:SF82">
    <property type="entry name" value="FAMILY CHAPERONE, PUTATIVE (AFU_ORTHOLOGUE AFUA_7G08575)-RELATED"/>
    <property type="match status" value="1"/>
</dbReference>
<proteinExistence type="predicted"/>
<dbReference type="AlphaFoldDB" id="A0A1V6Z220"/>
<keyword evidence="4" id="KW-1185">Reference proteome</keyword>
<comment type="caution">
    <text evidence="3">The sequence shown here is derived from an EMBL/GenBank/DDBJ whole genome shotgun (WGS) entry which is preliminary data.</text>
</comment>
<organism evidence="3 4">
    <name type="scientific">Penicillium nalgiovense</name>
    <dbReference type="NCBI Taxonomy" id="60175"/>
    <lineage>
        <taxon>Eukaryota</taxon>
        <taxon>Fungi</taxon>
        <taxon>Dikarya</taxon>
        <taxon>Ascomycota</taxon>
        <taxon>Pezizomycotina</taxon>
        <taxon>Eurotiomycetes</taxon>
        <taxon>Eurotiomycetidae</taxon>
        <taxon>Eurotiales</taxon>
        <taxon>Aspergillaceae</taxon>
        <taxon>Penicillium</taxon>
    </lineage>
</organism>
<keyword evidence="2" id="KW-0067">ATP-binding</keyword>
<dbReference type="STRING" id="60175.A0A1V6Z220"/>
<dbReference type="Gene3D" id="3.30.420.40">
    <property type="match status" value="2"/>
</dbReference>
<accession>A0A1V6Z220</accession>
<dbReference type="Pfam" id="PF00012">
    <property type="entry name" value="HSP70"/>
    <property type="match status" value="1"/>
</dbReference>
<reference evidence="4" key="1">
    <citation type="journal article" date="2017" name="Nat. Microbiol.">
        <title>Global analysis of biosynthetic gene clusters reveals vast potential of secondary metabolite production in Penicillium species.</title>
        <authorList>
            <person name="Nielsen J.C."/>
            <person name="Grijseels S."/>
            <person name="Prigent S."/>
            <person name="Ji B."/>
            <person name="Dainat J."/>
            <person name="Nielsen K.F."/>
            <person name="Frisvad J.C."/>
            <person name="Workman M."/>
            <person name="Nielsen J."/>
        </authorList>
    </citation>
    <scope>NUCLEOTIDE SEQUENCE [LARGE SCALE GENOMIC DNA]</scope>
    <source>
        <strain evidence="4">IBT 13039</strain>
    </source>
</reference>
<evidence type="ECO:0008006" key="5">
    <source>
        <dbReference type="Google" id="ProtNLM"/>
    </source>
</evidence>
<dbReference type="Proteomes" id="UP000191691">
    <property type="component" value="Unassembled WGS sequence"/>
</dbReference>
<gene>
    <name evidence="3" type="ORF">PENNAL_c0005G09456</name>
</gene>
<dbReference type="OMA" id="IYKHTME"/>
<dbReference type="Gene3D" id="3.90.640.10">
    <property type="entry name" value="Actin, Chain A, domain 4"/>
    <property type="match status" value="1"/>
</dbReference>
<dbReference type="InterPro" id="IPR013126">
    <property type="entry name" value="Hsp_70_fam"/>
</dbReference>
<evidence type="ECO:0000313" key="3">
    <source>
        <dbReference type="EMBL" id="OQE93725.1"/>
    </source>
</evidence>
<dbReference type="CDD" id="cd10170">
    <property type="entry name" value="ASKHA_NBD_HSP70"/>
    <property type="match status" value="1"/>
</dbReference>
<dbReference type="GO" id="GO:0005524">
    <property type="term" value="F:ATP binding"/>
    <property type="evidence" value="ECO:0007669"/>
    <property type="project" value="UniProtKB-KW"/>
</dbReference>
<dbReference type="SUPFAM" id="SSF53067">
    <property type="entry name" value="Actin-like ATPase domain"/>
    <property type="match status" value="2"/>
</dbReference>
<dbReference type="InterPro" id="IPR043129">
    <property type="entry name" value="ATPase_NBD"/>
</dbReference>
<name>A0A1V6Z220_PENNA</name>